<keyword evidence="1" id="KW-0812">Transmembrane</keyword>
<dbReference type="Pfam" id="PF07993">
    <property type="entry name" value="NAD_binding_4"/>
    <property type="match status" value="1"/>
</dbReference>
<dbReference type="GO" id="GO:0035336">
    <property type="term" value="P:long-chain fatty-acyl-CoA metabolic process"/>
    <property type="evidence" value="ECO:0007669"/>
    <property type="project" value="TreeGrafter"/>
</dbReference>
<gene>
    <name evidence="3" type="ORF">JT25_005005</name>
</gene>
<proteinExistence type="predicted"/>
<evidence type="ECO:0000256" key="1">
    <source>
        <dbReference type="SAM" id="Phobius"/>
    </source>
</evidence>
<feature type="domain" description="Thioester reductase (TE)" evidence="2">
    <location>
        <begin position="7"/>
        <end position="250"/>
    </location>
</feature>
<dbReference type="AlphaFoldDB" id="A0A126T184"/>
<feature type="transmembrane region" description="Helical" evidence="1">
    <location>
        <begin position="295"/>
        <end position="317"/>
    </location>
</feature>
<dbReference type="CDD" id="cd05263">
    <property type="entry name" value="MupV_like_SDR_e"/>
    <property type="match status" value="1"/>
</dbReference>
<dbReference type="InterPro" id="IPR036291">
    <property type="entry name" value="NAD(P)-bd_dom_sf"/>
</dbReference>
<organism evidence="3 4">
    <name type="scientific">Methylomonas denitrificans</name>
    <dbReference type="NCBI Taxonomy" id="1538553"/>
    <lineage>
        <taxon>Bacteria</taxon>
        <taxon>Pseudomonadati</taxon>
        <taxon>Pseudomonadota</taxon>
        <taxon>Gammaproteobacteria</taxon>
        <taxon>Methylococcales</taxon>
        <taxon>Methylococcaceae</taxon>
        <taxon>Methylomonas</taxon>
    </lineage>
</organism>
<accession>A0A126T184</accession>
<dbReference type="EMBL" id="CP014476">
    <property type="protein sequence ID" value="AMK75851.1"/>
    <property type="molecule type" value="Genomic_DNA"/>
</dbReference>
<evidence type="ECO:0000313" key="3">
    <source>
        <dbReference type="EMBL" id="AMK75851.1"/>
    </source>
</evidence>
<dbReference type="STRING" id="1538553.JT25_005005"/>
<keyword evidence="1" id="KW-0472">Membrane</keyword>
<dbReference type="KEGG" id="mdn:JT25_005005"/>
<reference evidence="3 4" key="1">
    <citation type="journal article" date="2015" name="Environ. Microbiol.">
        <title>Methane oxidation coupled to nitrate reduction under hypoxia by the Gammaproteobacterium Methylomonas denitrificans, sp. nov. type strain FJG1.</title>
        <authorList>
            <person name="Kits K.D."/>
            <person name="Klotz M.G."/>
            <person name="Stein L.Y."/>
        </authorList>
    </citation>
    <scope>NUCLEOTIDE SEQUENCE [LARGE SCALE GENOMIC DNA]</scope>
    <source>
        <strain evidence="3 4">FJG1</strain>
    </source>
</reference>
<dbReference type="InterPro" id="IPR013120">
    <property type="entry name" value="FAR_NAD-bd"/>
</dbReference>
<dbReference type="GO" id="GO:0080019">
    <property type="term" value="F:alcohol-forming very long-chain fatty acyl-CoA reductase activity"/>
    <property type="evidence" value="ECO:0007669"/>
    <property type="project" value="InterPro"/>
</dbReference>
<dbReference type="PANTHER" id="PTHR11011:SF45">
    <property type="entry name" value="FATTY ACYL-COA REDUCTASE CG8306-RELATED"/>
    <property type="match status" value="1"/>
</dbReference>
<dbReference type="InterPro" id="IPR026055">
    <property type="entry name" value="FAR"/>
</dbReference>
<name>A0A126T184_9GAMM</name>
<protein>
    <recommendedName>
        <fullName evidence="2">Thioester reductase (TE) domain-containing protein</fullName>
    </recommendedName>
</protein>
<dbReference type="SUPFAM" id="SSF51735">
    <property type="entry name" value="NAD(P)-binding Rossmann-fold domains"/>
    <property type="match status" value="1"/>
</dbReference>
<sequence length="373" mass="42119">MAKKIFVTGATGAVGSALIPLLLEEADSSLWLLIRAESAENLEKRLKKLFLFWNLDQEQETNARHRITALQGDADLEKFALSEDIYAEIARQCTHIIHCAGVVRMNLPLQEARQHALGSAKNVVELALASQASGTLQKVEYVSTVGVAGKMPGVVPETWITQPRSFHNTYEQSKAEAEDYIRQQIELYDLPVTVHRPSMVVGDSKTGKIIHFQIFYHICEFLAGRRTFGLLPNLTDAKLDTIPVDYVANVLKWSSDQKDSKYKIFHLCAGPRDAIKLTILCKIIRQIMRDQGFKLPIIITLPIKFFNFIINAIAPYLSEKTQRAIKTFPFFLDYLADKQSFDNSITTQIIGARPTIPCNYLVIALRKYFEAQD</sequence>
<dbReference type="RefSeq" id="WP_052142058.1">
    <property type="nucleotide sequence ID" value="NZ_CP014476.1"/>
</dbReference>
<evidence type="ECO:0000259" key="2">
    <source>
        <dbReference type="Pfam" id="PF07993"/>
    </source>
</evidence>
<evidence type="ECO:0000313" key="4">
    <source>
        <dbReference type="Proteomes" id="UP000030512"/>
    </source>
</evidence>
<keyword evidence="4" id="KW-1185">Reference proteome</keyword>
<keyword evidence="1" id="KW-1133">Transmembrane helix</keyword>
<dbReference type="PANTHER" id="PTHR11011">
    <property type="entry name" value="MALE STERILITY PROTEIN 2-RELATED"/>
    <property type="match status" value="1"/>
</dbReference>
<dbReference type="Proteomes" id="UP000030512">
    <property type="component" value="Chromosome"/>
</dbReference>
<dbReference type="Gene3D" id="3.40.50.720">
    <property type="entry name" value="NAD(P)-binding Rossmann-like Domain"/>
    <property type="match status" value="1"/>
</dbReference>
<dbReference type="OrthoDB" id="9810734at2"/>